<proteinExistence type="predicted"/>
<evidence type="ECO:0000256" key="1">
    <source>
        <dbReference type="SAM" id="Phobius"/>
    </source>
</evidence>
<feature type="transmembrane region" description="Helical" evidence="1">
    <location>
        <begin position="219"/>
        <end position="236"/>
    </location>
</feature>
<dbReference type="EMBL" id="LZDN01000003">
    <property type="protein sequence ID" value="OBX51841.1"/>
    <property type="molecule type" value="Genomic_DNA"/>
</dbReference>
<dbReference type="OrthoDB" id="6210861at2"/>
<keyword evidence="1" id="KW-0472">Membrane</keyword>
<evidence type="ECO:0008006" key="4">
    <source>
        <dbReference type="Google" id="ProtNLM"/>
    </source>
</evidence>
<accession>A0A1B8PLH4</accession>
<feature type="transmembrane region" description="Helical" evidence="1">
    <location>
        <begin position="114"/>
        <end position="134"/>
    </location>
</feature>
<protein>
    <recommendedName>
        <fullName evidence="4">DUF2868 domain-containing protein</fullName>
    </recommendedName>
</protein>
<reference evidence="2 3" key="1">
    <citation type="submission" date="2016-06" db="EMBL/GenBank/DDBJ databases">
        <title>Draft genome of Moraxella nonliquefaciens CCUG 60284.</title>
        <authorList>
            <person name="Salva-Serra F."/>
            <person name="Engstrom-Jakobsson H."/>
            <person name="Thorell K."/>
            <person name="Gonzales-Siles L."/>
            <person name="Karlsson R."/>
            <person name="Boulund F."/>
            <person name="Engstrand L."/>
            <person name="Kristiansson E."/>
            <person name="Moore E."/>
        </authorList>
    </citation>
    <scope>NUCLEOTIDE SEQUENCE [LARGE SCALE GENOMIC DNA]</scope>
    <source>
        <strain evidence="2 3">CCUG 60284</strain>
    </source>
</reference>
<dbReference type="Pfam" id="PF11067">
    <property type="entry name" value="DUF2868"/>
    <property type="match status" value="1"/>
</dbReference>
<comment type="caution">
    <text evidence="2">The sequence shown here is derived from an EMBL/GenBank/DDBJ whole genome shotgun (WGS) entry which is preliminary data.</text>
</comment>
<sequence length="431" mass="48915">MSLENIHPENLSNINKLDPIMHKKLDLIRRLENLGFIFAINPKVATEQACSSDGTPTDKLIYRASLMDGQGKLQSALHKGDFWIKGAGRLYAGISFVVGFIGVFGLLSTHVINFFYVLLGLLGWHTLTLVLWLIGLNSPSCHFGIYDVMNWFRPKSVIDSEAFDIYQEEFQQNPTWQIGKIIHRAWLFGLTGSLLALLMLFLFKSYAFVWESTLLSQHHFAMILKGLGFVPGLLGFELPNKMGLPYGDIPPARLAMLMILSVVVYGMIPRLCAYLLCHINARERFSIDLNLYYYQNLLRTFNQSIVDKDDYTPRTPKPSKTAPSTHKKIVATLEWASDDALWHGLTSDVKNLGAVDTKEDVLHLTQIANILHAQILLGVDCRILPDRGVLRKVDLIHKNSDYGMIVKFLHGDGYIREWQDTLNERNIEQLN</sequence>
<keyword evidence="1" id="KW-1133">Transmembrane helix</keyword>
<evidence type="ECO:0000313" key="2">
    <source>
        <dbReference type="EMBL" id="OBX51841.1"/>
    </source>
</evidence>
<feature type="transmembrane region" description="Helical" evidence="1">
    <location>
        <begin position="257"/>
        <end position="276"/>
    </location>
</feature>
<dbReference type="AlphaFoldDB" id="A0A1B8PLH4"/>
<name>A0A1B8PLH4_MORNO</name>
<gene>
    <name evidence="2" type="ORF">A9Z60_06045</name>
</gene>
<organism evidence="2 3">
    <name type="scientific">Moraxella nonliquefaciens</name>
    <dbReference type="NCBI Taxonomy" id="478"/>
    <lineage>
        <taxon>Bacteria</taxon>
        <taxon>Pseudomonadati</taxon>
        <taxon>Pseudomonadota</taxon>
        <taxon>Gammaproteobacteria</taxon>
        <taxon>Moraxellales</taxon>
        <taxon>Moraxellaceae</taxon>
        <taxon>Moraxella</taxon>
    </lineage>
</organism>
<dbReference type="Proteomes" id="UP000092671">
    <property type="component" value="Unassembled WGS sequence"/>
</dbReference>
<keyword evidence="1" id="KW-0812">Transmembrane</keyword>
<feature type="transmembrane region" description="Helical" evidence="1">
    <location>
        <begin position="185"/>
        <end position="207"/>
    </location>
</feature>
<evidence type="ECO:0000313" key="3">
    <source>
        <dbReference type="Proteomes" id="UP000092671"/>
    </source>
</evidence>
<dbReference type="RefSeq" id="WP_066891969.1">
    <property type="nucleotide sequence ID" value="NZ_LZDN01000003.1"/>
</dbReference>
<dbReference type="InterPro" id="IPR021296">
    <property type="entry name" value="DUF2868"/>
</dbReference>
<feature type="transmembrane region" description="Helical" evidence="1">
    <location>
        <begin position="90"/>
        <end position="108"/>
    </location>
</feature>